<evidence type="ECO:0000313" key="8">
    <source>
        <dbReference type="Proteomes" id="UP000031623"/>
    </source>
</evidence>
<dbReference type="KEGG" id="tig:THII_0515"/>
<dbReference type="GO" id="GO:0009102">
    <property type="term" value="P:biotin biosynthetic process"/>
    <property type="evidence" value="ECO:0007669"/>
    <property type="project" value="UniProtKB-UniRule"/>
</dbReference>
<dbReference type="Gene3D" id="3.40.50.1820">
    <property type="entry name" value="alpha/beta hydrolase"/>
    <property type="match status" value="1"/>
</dbReference>
<dbReference type="PANTHER" id="PTHR43194">
    <property type="entry name" value="HYDROLASE ALPHA/BETA FOLD FAMILY"/>
    <property type="match status" value="1"/>
</dbReference>
<dbReference type="HOGENOM" id="CLU_020336_12_2_6"/>
<feature type="active site" description="Nucleophile" evidence="5">
    <location>
        <position position="79"/>
    </location>
</feature>
<dbReference type="STRING" id="40754.THII_0515"/>
<sequence>MSLFIKQQGQGRPLILLHGWGFNSEIWNSLVPQLAPHWHIYQVDLPGHGRSCYCEYTLPVLIEIFATQLPQQAVWIGWSLGGLIAMAMARWRPAWVHALVLVASSPRFVTAPDWPHAISPTVLQQFSEQLQNDTEGTLQRFLALQVKGSETARQQLRSLNTWLKQSGWLQPTALQTGLRFLQDTDLRSELAQIHCPALLCLGEYDTVVPAEMGKDCQRWWPNLRQECIPAAAHIPFLSHSEIFMQLLLDFQVLLP</sequence>
<dbReference type="EMBL" id="AP014633">
    <property type="protein sequence ID" value="BAP54812.1"/>
    <property type="molecule type" value="Genomic_DNA"/>
</dbReference>
<dbReference type="OrthoDB" id="9780744at2"/>
<evidence type="ECO:0000313" key="7">
    <source>
        <dbReference type="EMBL" id="BAP54812.1"/>
    </source>
</evidence>
<evidence type="ECO:0000256" key="1">
    <source>
        <dbReference type="ARBA" id="ARBA00022487"/>
    </source>
</evidence>
<dbReference type="Proteomes" id="UP000031623">
    <property type="component" value="Chromosome"/>
</dbReference>
<feature type="active site" evidence="5">
    <location>
        <position position="233"/>
    </location>
</feature>
<dbReference type="AlphaFoldDB" id="A0A090AHN0"/>
<name>A0A090AHN0_9GAMM</name>
<gene>
    <name evidence="5" type="primary">bioH</name>
    <name evidence="7" type="ORF">THII_0515</name>
</gene>
<dbReference type="GO" id="GO:0090499">
    <property type="term" value="F:pimelyl-[acyl-carrier protein] methyl ester esterase activity"/>
    <property type="evidence" value="ECO:0007669"/>
    <property type="project" value="UniProtKB-EC"/>
</dbReference>
<feature type="binding site" evidence="5">
    <location>
        <begin position="79"/>
        <end position="80"/>
    </location>
    <ligand>
        <name>substrate</name>
    </ligand>
</feature>
<accession>A0A090AHN0</accession>
<organism evidence="7 8">
    <name type="scientific">Thioploca ingrica</name>
    <dbReference type="NCBI Taxonomy" id="40754"/>
    <lineage>
        <taxon>Bacteria</taxon>
        <taxon>Pseudomonadati</taxon>
        <taxon>Pseudomonadota</taxon>
        <taxon>Gammaproteobacteria</taxon>
        <taxon>Thiotrichales</taxon>
        <taxon>Thiotrichaceae</taxon>
        <taxon>Thioploca</taxon>
    </lineage>
</organism>
<dbReference type="InterPro" id="IPR000073">
    <property type="entry name" value="AB_hydrolase_1"/>
</dbReference>
<comment type="catalytic activity">
    <reaction evidence="5">
        <text>6-carboxyhexanoyl-[ACP] methyl ester + H2O = 6-carboxyhexanoyl-[ACP] + methanol + H(+)</text>
        <dbReference type="Rhea" id="RHEA:42700"/>
        <dbReference type="Rhea" id="RHEA-COMP:9955"/>
        <dbReference type="Rhea" id="RHEA-COMP:10186"/>
        <dbReference type="ChEBI" id="CHEBI:15377"/>
        <dbReference type="ChEBI" id="CHEBI:15378"/>
        <dbReference type="ChEBI" id="CHEBI:17790"/>
        <dbReference type="ChEBI" id="CHEBI:78846"/>
        <dbReference type="ChEBI" id="CHEBI:82735"/>
        <dbReference type="EC" id="3.1.1.85"/>
    </reaction>
</comment>
<reference evidence="7 8" key="1">
    <citation type="journal article" date="2014" name="ISME J.">
        <title>Ecophysiology of Thioploca ingrica as revealed by the complete genome sequence supplemented with proteomic evidence.</title>
        <authorList>
            <person name="Kojima H."/>
            <person name="Ogura Y."/>
            <person name="Yamamoto N."/>
            <person name="Togashi T."/>
            <person name="Mori H."/>
            <person name="Watanabe T."/>
            <person name="Nemoto F."/>
            <person name="Kurokawa K."/>
            <person name="Hayashi T."/>
            <person name="Fukui M."/>
        </authorList>
    </citation>
    <scope>NUCLEOTIDE SEQUENCE [LARGE SCALE GENOMIC DNA]</scope>
</reference>
<keyword evidence="3 5" id="KW-0093">Biotin biosynthesis</keyword>
<keyword evidence="1 5" id="KW-0719">Serine esterase</keyword>
<evidence type="ECO:0000256" key="3">
    <source>
        <dbReference type="ARBA" id="ARBA00022756"/>
    </source>
</evidence>
<feature type="binding site" evidence="5">
    <location>
        <position position="233"/>
    </location>
    <ligand>
        <name>substrate</name>
    </ligand>
</feature>
<feature type="active site" evidence="5">
    <location>
        <position position="205"/>
    </location>
</feature>
<evidence type="ECO:0000256" key="4">
    <source>
        <dbReference type="ARBA" id="ARBA00022801"/>
    </source>
</evidence>
<comment type="subunit">
    <text evidence="5">Monomer.</text>
</comment>
<proteinExistence type="inferred from homology"/>
<feature type="binding site" evidence="5">
    <location>
        <begin position="141"/>
        <end position="145"/>
    </location>
    <ligand>
        <name>substrate</name>
    </ligand>
</feature>
<evidence type="ECO:0000256" key="5">
    <source>
        <dbReference type="HAMAP-Rule" id="MF_01260"/>
    </source>
</evidence>
<dbReference type="HAMAP" id="MF_01260">
    <property type="entry name" value="Carboxylester"/>
    <property type="match status" value="1"/>
</dbReference>
<dbReference type="SUPFAM" id="SSF53474">
    <property type="entry name" value="alpha/beta-Hydrolases"/>
    <property type="match status" value="1"/>
</dbReference>
<comment type="function">
    <text evidence="5">The physiological role of BioH is to remove the methyl group introduced by BioC when the pimeloyl moiety is complete. It allows to synthesize pimeloyl-ACP via the fatty acid synthetic pathway through the hydrolysis of the ester bonds of pimeloyl-ACP esters.</text>
</comment>
<dbReference type="InterPro" id="IPR050228">
    <property type="entry name" value="Carboxylesterase_BioH"/>
</dbReference>
<feature type="binding site" evidence="5">
    <location>
        <position position="20"/>
    </location>
    <ligand>
        <name>substrate</name>
    </ligand>
</feature>
<dbReference type="UniPathway" id="UPA00078"/>
<comment type="similarity">
    <text evidence="5">Belongs to the AB hydrolase superfamily. Carboxylesterase BioH family.</text>
</comment>
<comment type="subcellular location">
    <subcellularLocation>
        <location evidence="5">Cytoplasm</location>
    </subcellularLocation>
</comment>
<keyword evidence="2 5" id="KW-0963">Cytoplasm</keyword>
<keyword evidence="8" id="KW-1185">Reference proteome</keyword>
<dbReference type="InterPro" id="IPR029058">
    <property type="entry name" value="AB_hydrolase_fold"/>
</dbReference>
<dbReference type="GO" id="GO:0005737">
    <property type="term" value="C:cytoplasm"/>
    <property type="evidence" value="ECO:0007669"/>
    <property type="project" value="UniProtKB-SubCell"/>
</dbReference>
<dbReference type="InterPro" id="IPR010076">
    <property type="entry name" value="BioH"/>
</dbReference>
<dbReference type="PANTHER" id="PTHR43194:SF5">
    <property type="entry name" value="PIMELOYL-[ACYL-CARRIER PROTEIN] METHYL ESTER ESTERASE"/>
    <property type="match status" value="1"/>
</dbReference>
<dbReference type="EC" id="3.1.1.85" evidence="5"/>
<keyword evidence="4 5" id="KW-0378">Hydrolase</keyword>
<evidence type="ECO:0000259" key="6">
    <source>
        <dbReference type="Pfam" id="PF00561"/>
    </source>
</evidence>
<dbReference type="Pfam" id="PF00561">
    <property type="entry name" value="Abhydrolase_1"/>
    <property type="match status" value="1"/>
</dbReference>
<feature type="domain" description="AB hydrolase-1" evidence="6">
    <location>
        <begin position="13"/>
        <end position="239"/>
    </location>
</feature>
<protein>
    <recommendedName>
        <fullName evidence="5">Pimeloyl-[acyl-carrier protein] methyl ester esterase</fullName>
        <ecNumber evidence="5">3.1.1.85</ecNumber>
    </recommendedName>
    <alternativeName>
        <fullName evidence="5">Biotin synthesis protein BioH</fullName>
    </alternativeName>
    <alternativeName>
        <fullName evidence="5">Carboxylesterase BioH</fullName>
    </alternativeName>
</protein>
<comment type="pathway">
    <text evidence="5">Cofactor biosynthesis; biotin biosynthesis.</text>
</comment>
<evidence type="ECO:0000256" key="2">
    <source>
        <dbReference type="ARBA" id="ARBA00022490"/>
    </source>
</evidence>
<dbReference type="NCBIfam" id="TIGR01738">
    <property type="entry name" value="bioH"/>
    <property type="match status" value="1"/>
</dbReference>